<evidence type="ECO:0000256" key="3">
    <source>
        <dbReference type="ARBA" id="ARBA00022692"/>
    </source>
</evidence>
<dbReference type="GO" id="GO:0016020">
    <property type="term" value="C:membrane"/>
    <property type="evidence" value="ECO:0007669"/>
    <property type="project" value="UniProtKB-SubCell"/>
</dbReference>
<keyword evidence="4" id="KW-0547">Nucleotide-binding</keyword>
<evidence type="ECO:0000259" key="10">
    <source>
        <dbReference type="PROSITE" id="PS50893"/>
    </source>
</evidence>
<keyword evidence="12" id="KW-1185">Reference proteome</keyword>
<dbReference type="Gene3D" id="3.40.50.300">
    <property type="entry name" value="P-loop containing nucleotide triphosphate hydrolases"/>
    <property type="match status" value="2"/>
</dbReference>
<dbReference type="SMART" id="SM00382">
    <property type="entry name" value="AAA"/>
    <property type="match status" value="2"/>
</dbReference>
<feature type="transmembrane region" description="Helical" evidence="9">
    <location>
        <begin position="1217"/>
        <end position="1236"/>
    </location>
</feature>
<feature type="region of interest" description="Disordered" evidence="8">
    <location>
        <begin position="829"/>
        <end position="851"/>
    </location>
</feature>
<dbReference type="CDD" id="cd03233">
    <property type="entry name" value="ABCG_PDR_domain1"/>
    <property type="match status" value="1"/>
</dbReference>
<sequence>MADTPATADDTLYEVGPNGTSEGHHVNVQQAEDTFNELSRALSRKSTHKSTRSDSSADLEKGSADGTEPFDLREYLTSSNDANQSAGIKHKHVGVTWEGLKVDVMGGADHKIYVETFGQAAIGFWLTPFYFLWSLISPLLPSKLSSFPTRTILHPSSGLVKPGEMCLVLGCPGAGCTTFLKAIANERDGYAGVAGDVRYAGIDAAEMAKLYKGEVVYNQEGDEIASPAGLTRMLTICMLDDIHIATLNVGQTLDFALSTKTPGPKGRIPGMSKKEFNEAVKGMLLKMLNISHTAQTYVGDEFVRGISGGERKRVSIAEMMATRAHVLCFDNSTRGLDASTALDFIKAMRVMTDILGQTTFATLYQAGEGIYEQFDKVLILDKGRQVYFGPPSEARKYFEQLGYKALPRQSTADYLTGCTDPNERQFAPGRSASDVPSTPEALESVFSTSSLAHANASALAKYKAAQEIEKQDQEAFRAAVLEDKKKGVSKKSPYTVGFIGQVKALAIRQFQTRLQDRFQLVTSYALSTILALVIGAAYLNQPLTAAGAFTRGSVIFVAMLSCTLDTFGELPAQMLGRPILKKQTSYSLFRPAAIAIANTVADIPFSAVRVLIYNIIIYFMTRLARSAGGFFTYHLFNYLIFLTMQGFFRTFGLLCSNFDSAFRLATFFIPNMIQYTGYMIPVFSMKRWLFWIYYINPISYAFNACLENEFMRINLLCNGDYVIPRNLPGVEKYPNDLGPNQVCTLPGSASGSSMVPGRDYLLAGYDLNVSDLWRRNFLVLVGFFFVFQITQVLLIEYYPQYMGGGSVTVYAKENADTKKRNAALRERKALKNKEGAESSHEKTEKGHSKEGVHRKTFTWEAINYVVPVPGGSRRLLHDVYGYVKPGTLTALMGASGAGKTTCLDVLAQRKNIGVITGSMLVDGRPLASDFARGTAYAEQMDVHEGSATVREAMRFSAYLRQPAEIPESEKDEYVEEMIELLELQDLADALVITLGVEARKRLTIGVELASKPELLLFLDEPTSGLDGQSAWNLVRFLRKLAKSGQAILCTIHQPSSLLFESFDRLLLLERGGETVYFGEIGSDSETLREYFSRYGAVCPPNINPAEYMLDAIGAGIAPRVGDKDWADIWLQSPEYQQMRLEIEEIKRDALARPEGEKRKETAYATPFWYQLKEVVRRNNRALWRSPQYVFSRLFVHAFISLFVSLSFLQLGNGARDLQYRVFGIFWVSVLPMIVMAQIEPMWIFNRRTFIRESSSRIYSPYVFAIGQLLGEVPYSVLCAFVYWVLMVWPMGFGDGAYGTAGNGLQLLVIIFVELFGVSLGQLIGAISPNIQTAALFNPFVGLILTTFCGVTIPYPTMAKFWRSWLYELVPYTRVLSAMLSTELHGLFIQCKSGEFAIFQPPANQTCSQWATDFVNVAGGYLQNPDATQDCQYCQYFVGDQFFTPLNIEISTRWRDTFIILAFFAFNIIVTIIASRLLRYAKR</sequence>
<evidence type="ECO:0000256" key="8">
    <source>
        <dbReference type="SAM" id="MobiDB-lite"/>
    </source>
</evidence>
<name>A0AAD5YDP3_9APHY</name>
<evidence type="ECO:0000256" key="4">
    <source>
        <dbReference type="ARBA" id="ARBA00022741"/>
    </source>
</evidence>
<dbReference type="PANTHER" id="PTHR19241">
    <property type="entry name" value="ATP-BINDING CASSETTE TRANSPORTER"/>
    <property type="match status" value="1"/>
</dbReference>
<feature type="domain" description="ABC transporter" evidence="10">
    <location>
        <begin position="136"/>
        <end position="407"/>
    </location>
</feature>
<comment type="subcellular location">
    <subcellularLocation>
        <location evidence="1">Membrane</location>
        <topology evidence="1">Multi-pass membrane protein</topology>
    </subcellularLocation>
</comment>
<accession>A0AAD5YDP3</accession>
<feature type="transmembrane region" description="Helical" evidence="9">
    <location>
        <begin position="1189"/>
        <end position="1211"/>
    </location>
</feature>
<dbReference type="PROSITE" id="PS50893">
    <property type="entry name" value="ABC_TRANSPORTER_2"/>
    <property type="match status" value="2"/>
</dbReference>
<dbReference type="Pfam" id="PF14510">
    <property type="entry name" value="ABC_trans_N"/>
    <property type="match status" value="1"/>
</dbReference>
<keyword evidence="7 9" id="KW-0472">Membrane</keyword>
<dbReference type="InterPro" id="IPR029481">
    <property type="entry name" value="ABC_trans_N"/>
</dbReference>
<keyword evidence="5" id="KW-0067">ATP-binding</keyword>
<evidence type="ECO:0000313" key="11">
    <source>
        <dbReference type="EMBL" id="KAJ3482951.1"/>
    </source>
</evidence>
<evidence type="ECO:0000256" key="7">
    <source>
        <dbReference type="ARBA" id="ARBA00023136"/>
    </source>
</evidence>
<evidence type="ECO:0000256" key="2">
    <source>
        <dbReference type="ARBA" id="ARBA00022448"/>
    </source>
</evidence>
<feature type="domain" description="ABC transporter" evidence="10">
    <location>
        <begin position="857"/>
        <end position="1095"/>
    </location>
</feature>
<dbReference type="InterPro" id="IPR013525">
    <property type="entry name" value="ABC2_TM"/>
</dbReference>
<dbReference type="SUPFAM" id="SSF52540">
    <property type="entry name" value="P-loop containing nucleoside triphosphate hydrolases"/>
    <property type="match status" value="2"/>
</dbReference>
<dbReference type="InterPro" id="IPR010929">
    <property type="entry name" value="PDR_CDR_ABC"/>
</dbReference>
<feature type="transmembrane region" description="Helical" evidence="9">
    <location>
        <begin position="660"/>
        <end position="680"/>
    </location>
</feature>
<keyword evidence="2" id="KW-0813">Transport</keyword>
<keyword evidence="3 9" id="KW-0812">Transmembrane</keyword>
<feature type="transmembrane region" description="Helical" evidence="9">
    <location>
        <begin position="518"/>
        <end position="539"/>
    </location>
</feature>
<dbReference type="Proteomes" id="UP001212997">
    <property type="component" value="Unassembled WGS sequence"/>
</dbReference>
<feature type="transmembrane region" description="Helical" evidence="9">
    <location>
        <begin position="588"/>
        <end position="619"/>
    </location>
</feature>
<feature type="transmembrane region" description="Helical" evidence="9">
    <location>
        <begin position="777"/>
        <end position="795"/>
    </location>
</feature>
<dbReference type="PROSITE" id="PS00211">
    <property type="entry name" value="ABC_TRANSPORTER_1"/>
    <property type="match status" value="1"/>
</dbReference>
<feature type="transmembrane region" description="Helical" evidence="9">
    <location>
        <begin position="545"/>
        <end position="567"/>
    </location>
</feature>
<dbReference type="InterPro" id="IPR003593">
    <property type="entry name" value="AAA+_ATPase"/>
</dbReference>
<evidence type="ECO:0000256" key="5">
    <source>
        <dbReference type="ARBA" id="ARBA00022840"/>
    </source>
</evidence>
<reference evidence="11" key="1">
    <citation type="submission" date="2022-07" db="EMBL/GenBank/DDBJ databases">
        <title>Genome Sequence of Physisporinus lineatus.</title>
        <authorList>
            <person name="Buettner E."/>
        </authorList>
    </citation>
    <scope>NUCLEOTIDE SEQUENCE</scope>
    <source>
        <strain evidence="11">VT162</strain>
    </source>
</reference>
<proteinExistence type="predicted"/>
<dbReference type="InterPro" id="IPR034003">
    <property type="entry name" value="ABCG_PDR_2"/>
</dbReference>
<organism evidence="11 12">
    <name type="scientific">Meripilus lineatus</name>
    <dbReference type="NCBI Taxonomy" id="2056292"/>
    <lineage>
        <taxon>Eukaryota</taxon>
        <taxon>Fungi</taxon>
        <taxon>Dikarya</taxon>
        <taxon>Basidiomycota</taxon>
        <taxon>Agaricomycotina</taxon>
        <taxon>Agaricomycetes</taxon>
        <taxon>Polyporales</taxon>
        <taxon>Meripilaceae</taxon>
        <taxon>Meripilus</taxon>
    </lineage>
</organism>
<dbReference type="EMBL" id="JANAWD010000249">
    <property type="protein sequence ID" value="KAJ3482951.1"/>
    <property type="molecule type" value="Genomic_DNA"/>
</dbReference>
<evidence type="ECO:0000313" key="12">
    <source>
        <dbReference type="Proteomes" id="UP001212997"/>
    </source>
</evidence>
<gene>
    <name evidence="11" type="ORF">NLI96_g6638</name>
</gene>
<dbReference type="InterPro" id="IPR017871">
    <property type="entry name" value="ABC_transporter-like_CS"/>
</dbReference>
<feature type="transmembrane region" description="Helical" evidence="9">
    <location>
        <begin position="1457"/>
        <end position="1477"/>
    </location>
</feature>
<feature type="region of interest" description="Disordered" evidence="8">
    <location>
        <begin position="1"/>
        <end position="66"/>
    </location>
</feature>
<dbReference type="Pfam" id="PF06422">
    <property type="entry name" value="PDR_CDR"/>
    <property type="match status" value="1"/>
</dbReference>
<dbReference type="FunFam" id="3.40.50.300:FF:000054">
    <property type="entry name" value="ABC multidrug transporter atrF"/>
    <property type="match status" value="1"/>
</dbReference>
<dbReference type="Pfam" id="PF00005">
    <property type="entry name" value="ABC_tran"/>
    <property type="match status" value="2"/>
</dbReference>
<dbReference type="CDD" id="cd03232">
    <property type="entry name" value="ABCG_PDR_domain2"/>
    <property type="match status" value="1"/>
</dbReference>
<feature type="transmembrane region" description="Helical" evidence="9">
    <location>
        <begin position="1304"/>
        <end position="1323"/>
    </location>
</feature>
<feature type="transmembrane region" description="Helical" evidence="9">
    <location>
        <begin position="1257"/>
        <end position="1284"/>
    </location>
</feature>
<dbReference type="Pfam" id="PF01061">
    <property type="entry name" value="ABC2_membrane"/>
    <property type="match status" value="2"/>
</dbReference>
<evidence type="ECO:0000256" key="1">
    <source>
        <dbReference type="ARBA" id="ARBA00004141"/>
    </source>
</evidence>
<feature type="transmembrane region" description="Helical" evidence="9">
    <location>
        <begin position="1335"/>
        <end position="1354"/>
    </location>
</feature>
<evidence type="ECO:0000256" key="6">
    <source>
        <dbReference type="ARBA" id="ARBA00022989"/>
    </source>
</evidence>
<dbReference type="InterPro" id="IPR034001">
    <property type="entry name" value="ABCG_PDR_1"/>
</dbReference>
<dbReference type="GO" id="GO:0140359">
    <property type="term" value="F:ABC-type transporter activity"/>
    <property type="evidence" value="ECO:0007669"/>
    <property type="project" value="InterPro"/>
</dbReference>
<feature type="compositionally biased region" description="Polar residues" evidence="8">
    <location>
        <begin position="27"/>
        <end position="37"/>
    </location>
</feature>
<comment type="caution">
    <text evidence="11">The sequence shown here is derived from an EMBL/GenBank/DDBJ whole genome shotgun (WGS) entry which is preliminary data.</text>
</comment>
<feature type="transmembrane region" description="Helical" evidence="9">
    <location>
        <begin position="631"/>
        <end position="648"/>
    </location>
</feature>
<dbReference type="GO" id="GO:0005524">
    <property type="term" value="F:ATP binding"/>
    <property type="evidence" value="ECO:0007669"/>
    <property type="project" value="UniProtKB-KW"/>
</dbReference>
<dbReference type="InterPro" id="IPR027417">
    <property type="entry name" value="P-loop_NTPase"/>
</dbReference>
<dbReference type="GO" id="GO:0016887">
    <property type="term" value="F:ATP hydrolysis activity"/>
    <property type="evidence" value="ECO:0007669"/>
    <property type="project" value="InterPro"/>
</dbReference>
<evidence type="ECO:0000256" key="9">
    <source>
        <dbReference type="SAM" id="Phobius"/>
    </source>
</evidence>
<keyword evidence="6 9" id="KW-1133">Transmembrane helix</keyword>
<protein>
    <recommendedName>
        <fullName evidence="10">ABC transporter domain-containing protein</fullName>
    </recommendedName>
</protein>
<dbReference type="InterPro" id="IPR003439">
    <property type="entry name" value="ABC_transporter-like_ATP-bd"/>
</dbReference>